<evidence type="ECO:0000256" key="7">
    <source>
        <dbReference type="ARBA" id="ARBA00022989"/>
    </source>
</evidence>
<dbReference type="EMBL" id="MRZV01001360">
    <property type="protein sequence ID" value="PIK38429.1"/>
    <property type="molecule type" value="Genomic_DNA"/>
</dbReference>
<dbReference type="OrthoDB" id="448280at2759"/>
<protein>
    <recommendedName>
        <fullName evidence="11">Zinc transporter ZIP3</fullName>
    </recommendedName>
    <alternativeName>
        <fullName evidence="13">Solute carrier family 39 member 3</fullName>
    </alternativeName>
    <alternativeName>
        <fullName evidence="12">Zrt- and Irt-like protein 3</fullName>
    </alternativeName>
</protein>
<dbReference type="GO" id="GO:0016324">
    <property type="term" value="C:apical plasma membrane"/>
    <property type="evidence" value="ECO:0007669"/>
    <property type="project" value="UniProtKB-SubCell"/>
</dbReference>
<organism evidence="16 17">
    <name type="scientific">Stichopus japonicus</name>
    <name type="common">Sea cucumber</name>
    <dbReference type="NCBI Taxonomy" id="307972"/>
    <lineage>
        <taxon>Eukaryota</taxon>
        <taxon>Metazoa</taxon>
        <taxon>Echinodermata</taxon>
        <taxon>Eleutherozoa</taxon>
        <taxon>Echinozoa</taxon>
        <taxon>Holothuroidea</taxon>
        <taxon>Aspidochirotacea</taxon>
        <taxon>Aspidochirotida</taxon>
        <taxon>Stichopodidae</taxon>
        <taxon>Apostichopus</taxon>
    </lineage>
</organism>
<evidence type="ECO:0000256" key="9">
    <source>
        <dbReference type="ARBA" id="ARBA00023136"/>
    </source>
</evidence>
<evidence type="ECO:0000256" key="4">
    <source>
        <dbReference type="ARBA" id="ARBA00022692"/>
    </source>
</evidence>
<keyword evidence="5" id="KW-0862">Zinc</keyword>
<evidence type="ECO:0000313" key="17">
    <source>
        <dbReference type="Proteomes" id="UP000230750"/>
    </source>
</evidence>
<feature type="transmembrane region" description="Helical" evidence="15">
    <location>
        <begin position="253"/>
        <end position="275"/>
    </location>
</feature>
<evidence type="ECO:0000256" key="5">
    <source>
        <dbReference type="ARBA" id="ARBA00022833"/>
    </source>
</evidence>
<evidence type="ECO:0000256" key="11">
    <source>
        <dbReference type="ARBA" id="ARBA00039395"/>
    </source>
</evidence>
<feature type="transmembrane region" description="Helical" evidence="15">
    <location>
        <begin position="6"/>
        <end position="24"/>
    </location>
</feature>
<evidence type="ECO:0000256" key="1">
    <source>
        <dbReference type="ARBA" id="ARBA00004424"/>
    </source>
</evidence>
<evidence type="ECO:0000256" key="15">
    <source>
        <dbReference type="SAM" id="Phobius"/>
    </source>
</evidence>
<name>A0A2G8JRT1_STIJA</name>
<feature type="transmembrane region" description="Helical" evidence="15">
    <location>
        <begin position="86"/>
        <end position="103"/>
    </location>
</feature>
<dbReference type="AlphaFoldDB" id="A0A2G8JRT1"/>
<feature type="transmembrane region" description="Helical" evidence="15">
    <location>
        <begin position="45"/>
        <end position="66"/>
    </location>
</feature>
<keyword evidence="6" id="KW-0864">Zinc transport</keyword>
<dbReference type="InterPro" id="IPR003689">
    <property type="entry name" value="ZIP"/>
</dbReference>
<comment type="subcellular location">
    <subcellularLocation>
        <location evidence="1">Apical cell membrane</location>
        <topology evidence="1">Multi-pass membrane protein</topology>
    </subcellularLocation>
</comment>
<keyword evidence="3" id="KW-1003">Cell membrane</keyword>
<comment type="catalytic activity">
    <reaction evidence="10">
        <text>Zn(2+)(in) = Zn(2+)(out)</text>
        <dbReference type="Rhea" id="RHEA:29351"/>
        <dbReference type="ChEBI" id="CHEBI:29105"/>
    </reaction>
    <physiologicalReaction direction="left-to-right" evidence="10">
        <dbReference type="Rhea" id="RHEA:29352"/>
    </physiologicalReaction>
</comment>
<evidence type="ECO:0000256" key="3">
    <source>
        <dbReference type="ARBA" id="ARBA00022475"/>
    </source>
</evidence>
<evidence type="ECO:0000256" key="10">
    <source>
        <dbReference type="ARBA" id="ARBA00036307"/>
    </source>
</evidence>
<keyword evidence="17" id="KW-1185">Reference proteome</keyword>
<reference evidence="16 17" key="1">
    <citation type="journal article" date="2017" name="PLoS Biol.">
        <title>The sea cucumber genome provides insights into morphological evolution and visceral regeneration.</title>
        <authorList>
            <person name="Zhang X."/>
            <person name="Sun L."/>
            <person name="Yuan J."/>
            <person name="Sun Y."/>
            <person name="Gao Y."/>
            <person name="Zhang L."/>
            <person name="Li S."/>
            <person name="Dai H."/>
            <person name="Hamel J.F."/>
            <person name="Liu C."/>
            <person name="Yu Y."/>
            <person name="Liu S."/>
            <person name="Lin W."/>
            <person name="Guo K."/>
            <person name="Jin S."/>
            <person name="Xu P."/>
            <person name="Storey K.B."/>
            <person name="Huan P."/>
            <person name="Zhang T."/>
            <person name="Zhou Y."/>
            <person name="Zhang J."/>
            <person name="Lin C."/>
            <person name="Li X."/>
            <person name="Xing L."/>
            <person name="Huo D."/>
            <person name="Sun M."/>
            <person name="Wang L."/>
            <person name="Mercier A."/>
            <person name="Li F."/>
            <person name="Yang H."/>
            <person name="Xiang J."/>
        </authorList>
    </citation>
    <scope>NUCLEOTIDE SEQUENCE [LARGE SCALE GENOMIC DNA]</scope>
    <source>
        <strain evidence="16">Shaxun</strain>
        <tissue evidence="16">Muscle</tissue>
    </source>
</reference>
<proteinExistence type="predicted"/>
<keyword evidence="2" id="KW-0813">Transport</keyword>
<feature type="transmembrane region" description="Helical" evidence="15">
    <location>
        <begin position="287"/>
        <end position="306"/>
    </location>
</feature>
<evidence type="ECO:0000256" key="8">
    <source>
        <dbReference type="ARBA" id="ARBA00023065"/>
    </source>
</evidence>
<dbReference type="Proteomes" id="UP000230750">
    <property type="component" value="Unassembled WGS sequence"/>
</dbReference>
<keyword evidence="9 15" id="KW-0472">Membrane</keyword>
<gene>
    <name evidence="16" type="ORF">BSL78_24727</name>
</gene>
<feature type="region of interest" description="Disordered" evidence="14">
    <location>
        <begin position="156"/>
        <end position="187"/>
    </location>
</feature>
<feature type="transmembrane region" description="Helical" evidence="15">
    <location>
        <begin position="318"/>
        <end position="340"/>
    </location>
</feature>
<evidence type="ECO:0000256" key="6">
    <source>
        <dbReference type="ARBA" id="ARBA00022906"/>
    </source>
</evidence>
<keyword evidence="4 15" id="KW-0812">Transmembrane</keyword>
<evidence type="ECO:0000256" key="13">
    <source>
        <dbReference type="ARBA" id="ARBA00042778"/>
    </source>
</evidence>
<accession>A0A2G8JRT1</accession>
<evidence type="ECO:0000256" key="2">
    <source>
        <dbReference type="ARBA" id="ARBA00022448"/>
    </source>
</evidence>
<dbReference type="GO" id="GO:0005385">
    <property type="term" value="F:zinc ion transmembrane transporter activity"/>
    <property type="evidence" value="ECO:0007669"/>
    <property type="project" value="TreeGrafter"/>
</dbReference>
<evidence type="ECO:0000313" key="16">
    <source>
        <dbReference type="EMBL" id="PIK38429.1"/>
    </source>
</evidence>
<sequence length="345" mass="37507">MENLTLQLISVSAIFLSTFLSTLLPLKVIGTTSGSSSGASKSERFISVCNCLAGGVFLTTCFLGLIPSAHQKFDHIRDTMSAKNTYPITEAVVLAGFYMILILERTVSAVREFGCKKDNSYLFEMDQLLPHHSGQQDSSESEDEIDLFEMQPIKHSSHKENGKVGSSSSAKKANRNWDSGHSHTQNVSSQNLGRSFILLLALSVHSVFEGMALGVQENQKNTLYLLAAILIHETLAGFALGSNMVRNGTSACLLCFYSSVFSVMIPIGIVIGLAINGNKSFPAEVASATTQALAAGVFIFITFFEIFGHEFDKQQDWLLKVIASLIGFLLLAGLEAILIFKFDTL</sequence>
<keyword evidence="7 15" id="KW-1133">Transmembrane helix</keyword>
<keyword evidence="8" id="KW-0406">Ion transport</keyword>
<dbReference type="Pfam" id="PF02535">
    <property type="entry name" value="Zip"/>
    <property type="match status" value="1"/>
</dbReference>
<evidence type="ECO:0000256" key="12">
    <source>
        <dbReference type="ARBA" id="ARBA00041702"/>
    </source>
</evidence>
<feature type="transmembrane region" description="Helical" evidence="15">
    <location>
        <begin position="222"/>
        <end position="241"/>
    </location>
</feature>
<evidence type="ECO:0000256" key="14">
    <source>
        <dbReference type="SAM" id="MobiDB-lite"/>
    </source>
</evidence>
<feature type="compositionally biased region" description="Polar residues" evidence="14">
    <location>
        <begin position="176"/>
        <end position="187"/>
    </location>
</feature>
<dbReference type="PANTHER" id="PTHR11040">
    <property type="entry name" value="ZINC/IRON TRANSPORTER"/>
    <property type="match status" value="1"/>
</dbReference>
<dbReference type="PANTHER" id="PTHR11040:SF221">
    <property type="entry name" value="ZINC TRANSPORTER ZIP3"/>
    <property type="match status" value="1"/>
</dbReference>
<dbReference type="STRING" id="307972.A0A2G8JRT1"/>
<feature type="transmembrane region" description="Helical" evidence="15">
    <location>
        <begin position="196"/>
        <end position="216"/>
    </location>
</feature>
<comment type="caution">
    <text evidence="16">The sequence shown here is derived from an EMBL/GenBank/DDBJ whole genome shotgun (WGS) entry which is preliminary data.</text>
</comment>